<dbReference type="Proteomes" id="UP001516400">
    <property type="component" value="Unassembled WGS sequence"/>
</dbReference>
<evidence type="ECO:0000256" key="1">
    <source>
        <dbReference type="ARBA" id="ARBA00022517"/>
    </source>
</evidence>
<feature type="repeat" description="WD" evidence="7">
    <location>
        <begin position="342"/>
        <end position="384"/>
    </location>
</feature>
<evidence type="ECO:0000313" key="10">
    <source>
        <dbReference type="Proteomes" id="UP001516400"/>
    </source>
</evidence>
<dbReference type="GO" id="GO:0005654">
    <property type="term" value="C:nucleoplasm"/>
    <property type="evidence" value="ECO:0007669"/>
    <property type="project" value="UniProtKB-SubCell"/>
</dbReference>
<organism evidence="9 10">
    <name type="scientific">Cryptolaemus montrouzieri</name>
    <dbReference type="NCBI Taxonomy" id="559131"/>
    <lineage>
        <taxon>Eukaryota</taxon>
        <taxon>Metazoa</taxon>
        <taxon>Ecdysozoa</taxon>
        <taxon>Arthropoda</taxon>
        <taxon>Hexapoda</taxon>
        <taxon>Insecta</taxon>
        <taxon>Pterygota</taxon>
        <taxon>Neoptera</taxon>
        <taxon>Endopterygota</taxon>
        <taxon>Coleoptera</taxon>
        <taxon>Polyphaga</taxon>
        <taxon>Cucujiformia</taxon>
        <taxon>Coccinelloidea</taxon>
        <taxon>Coccinellidae</taxon>
        <taxon>Scymninae</taxon>
        <taxon>Scymnini</taxon>
        <taxon>Cryptolaemus</taxon>
    </lineage>
</organism>
<comment type="similarity">
    <text evidence="6">Belongs to the WD repeat WDR12/YTM1 family.</text>
</comment>
<keyword evidence="10" id="KW-1185">Reference proteome</keyword>
<reference evidence="9 10" key="1">
    <citation type="journal article" date="2021" name="BMC Biol.">
        <title>Horizontally acquired antibacterial genes associated with adaptive radiation of ladybird beetles.</title>
        <authorList>
            <person name="Li H.S."/>
            <person name="Tang X.F."/>
            <person name="Huang Y.H."/>
            <person name="Xu Z.Y."/>
            <person name="Chen M.L."/>
            <person name="Du X.Y."/>
            <person name="Qiu B.Y."/>
            <person name="Chen P.T."/>
            <person name="Zhang W."/>
            <person name="Slipinski A."/>
            <person name="Escalona H.E."/>
            <person name="Waterhouse R.M."/>
            <person name="Zwick A."/>
            <person name="Pang H."/>
        </authorList>
    </citation>
    <scope>NUCLEOTIDE SEQUENCE [LARGE SCALE GENOMIC DNA]</scope>
    <source>
        <strain evidence="9">SYSU2018</strain>
    </source>
</reference>
<keyword evidence="5 6" id="KW-0539">Nucleus</keyword>
<dbReference type="CDD" id="cd00200">
    <property type="entry name" value="WD40"/>
    <property type="match status" value="1"/>
</dbReference>
<keyword evidence="3 7" id="KW-0853">WD repeat</keyword>
<name>A0ABD2NX00_9CUCU</name>
<dbReference type="InterPro" id="IPR020472">
    <property type="entry name" value="WD40_PAC1"/>
</dbReference>
<dbReference type="Pfam" id="PF08154">
    <property type="entry name" value="NLE"/>
    <property type="match status" value="1"/>
</dbReference>
<dbReference type="PRINTS" id="PR00320">
    <property type="entry name" value="GPROTEINBRPT"/>
</dbReference>
<evidence type="ECO:0000256" key="3">
    <source>
        <dbReference type="ARBA" id="ARBA00022574"/>
    </source>
</evidence>
<dbReference type="InterPro" id="IPR036322">
    <property type="entry name" value="WD40_repeat_dom_sf"/>
</dbReference>
<dbReference type="Gene3D" id="2.130.10.10">
    <property type="entry name" value="YVTN repeat-like/Quinoprotein amine dehydrogenase"/>
    <property type="match status" value="2"/>
</dbReference>
<accession>A0ABD2NX00</accession>
<dbReference type="GO" id="GO:0043021">
    <property type="term" value="F:ribonucleoprotein complex binding"/>
    <property type="evidence" value="ECO:0007669"/>
    <property type="project" value="UniProtKB-UniRule"/>
</dbReference>
<feature type="repeat" description="WD" evidence="7">
    <location>
        <begin position="195"/>
        <end position="227"/>
    </location>
</feature>
<gene>
    <name evidence="9" type="ORF">HHI36_006406</name>
</gene>
<dbReference type="PANTHER" id="PTHR19855">
    <property type="entry name" value="WD40 REPEAT PROTEIN 12, 37"/>
    <property type="match status" value="1"/>
</dbReference>
<dbReference type="GO" id="GO:0030687">
    <property type="term" value="C:preribosome, large subunit precursor"/>
    <property type="evidence" value="ECO:0007669"/>
    <property type="project" value="UniProtKB-UniRule"/>
</dbReference>
<evidence type="ECO:0000256" key="5">
    <source>
        <dbReference type="ARBA" id="ARBA00023242"/>
    </source>
</evidence>
<dbReference type="FunFam" id="2.130.10.10:FF:001898">
    <property type="entry name" value="Ribosome biogenesis protein WDR12 homolog"/>
    <property type="match status" value="1"/>
</dbReference>
<evidence type="ECO:0000259" key="8">
    <source>
        <dbReference type="Pfam" id="PF08154"/>
    </source>
</evidence>
<dbReference type="PANTHER" id="PTHR19855:SF11">
    <property type="entry name" value="RIBOSOME BIOGENESIS PROTEIN WDR12"/>
    <property type="match status" value="1"/>
</dbReference>
<feature type="repeat" description="WD" evidence="7">
    <location>
        <begin position="386"/>
        <end position="422"/>
    </location>
</feature>
<dbReference type="EMBL" id="JABFTP020000144">
    <property type="protein sequence ID" value="KAL3283258.1"/>
    <property type="molecule type" value="Genomic_DNA"/>
</dbReference>
<dbReference type="Pfam" id="PF00400">
    <property type="entry name" value="WD40"/>
    <property type="match status" value="4"/>
</dbReference>
<evidence type="ECO:0000256" key="6">
    <source>
        <dbReference type="HAMAP-Rule" id="MF_03029"/>
    </source>
</evidence>
<dbReference type="SUPFAM" id="SSF50978">
    <property type="entry name" value="WD40 repeat-like"/>
    <property type="match status" value="1"/>
</dbReference>
<feature type="domain" description="NLE" evidence="8">
    <location>
        <begin position="13"/>
        <end position="79"/>
    </location>
</feature>
<proteinExistence type="inferred from homology"/>
<keyword evidence="2 6" id="KW-0698">rRNA processing</keyword>
<comment type="caution">
    <text evidence="9">The sequence shown here is derived from an EMBL/GenBank/DDBJ whole genome shotgun (WGS) entry which is preliminary data.</text>
</comment>
<evidence type="ECO:0000256" key="7">
    <source>
        <dbReference type="PROSITE-ProRule" id="PRU00221"/>
    </source>
</evidence>
<dbReference type="GO" id="GO:0005730">
    <property type="term" value="C:nucleolus"/>
    <property type="evidence" value="ECO:0007669"/>
    <property type="project" value="UniProtKB-SubCell"/>
</dbReference>
<evidence type="ECO:0000313" key="9">
    <source>
        <dbReference type="EMBL" id="KAL3283258.1"/>
    </source>
</evidence>
<dbReference type="AlphaFoldDB" id="A0ABD2NX00"/>
<protein>
    <recommendedName>
        <fullName evidence="6">Ribosome biogenesis protein WDR12 homolog</fullName>
    </recommendedName>
</protein>
<dbReference type="SMART" id="SM00320">
    <property type="entry name" value="WD40"/>
    <property type="match status" value="7"/>
</dbReference>
<dbReference type="PROSITE" id="PS50294">
    <property type="entry name" value="WD_REPEATS_REGION"/>
    <property type="match status" value="4"/>
</dbReference>
<feature type="repeat" description="WD" evidence="7">
    <location>
        <begin position="257"/>
        <end position="288"/>
    </location>
</feature>
<evidence type="ECO:0000256" key="2">
    <source>
        <dbReference type="ARBA" id="ARBA00022552"/>
    </source>
</evidence>
<dbReference type="PROSITE" id="PS50082">
    <property type="entry name" value="WD_REPEATS_2"/>
    <property type="match status" value="4"/>
</dbReference>
<comment type="subcellular location">
    <subcellularLocation>
        <location evidence="6">Nucleus</location>
        <location evidence="6">Nucleolus</location>
    </subcellularLocation>
    <subcellularLocation>
        <location evidence="6">Nucleus</location>
        <location evidence="6">Nucleoplasm</location>
    </subcellularLocation>
</comment>
<sequence length="422" mass="47597">MRDFTMALESQQQIKLITKQESFAVPDTPLAVPGNIDEKALNELVNQLLKETHPDYLKSKQFDFIAAGELLRTTLDEHLKERAISTETTVDIEYVQRTPAPEPEDSILHDDWISGIHTCADKWILTGCYDNSVNIWTSHGKSIVSLKEHSNIVKDVKWISKDEPQKGFVSVSHDLTGILWEWEEGTSKAKPFLTLKGHSRGIDCVGVSPNSEKLATGGWDTTLKIWSARLEKDNEEPVAKKIKGKSDGTVRTPLNTLEGHKETVSSVCWIDNHDIVTTSMDHTIKIWDAELNGIKNELVGQKAYLSSSWSVLSKHLLTTSADQYIRLYDPRSTEGVVCKTTFTSHNGWISSVDWSPYSEYLFLSGGYDTKVKLWDTRSPKAPLYDMQGHEGQVLRVDWSNKKYLISGGADNSVHIFKNRDMM</sequence>
<keyword evidence="1 6" id="KW-0690">Ribosome biogenesis</keyword>
<keyword evidence="4" id="KW-0677">Repeat</keyword>
<dbReference type="InterPro" id="IPR015943">
    <property type="entry name" value="WD40/YVTN_repeat-like_dom_sf"/>
</dbReference>
<evidence type="ECO:0000256" key="4">
    <source>
        <dbReference type="ARBA" id="ARBA00022737"/>
    </source>
</evidence>
<dbReference type="InterPro" id="IPR001680">
    <property type="entry name" value="WD40_rpt"/>
</dbReference>
<dbReference type="InterPro" id="IPR028599">
    <property type="entry name" value="WDR12/Ytm1"/>
</dbReference>
<dbReference type="GO" id="GO:0000463">
    <property type="term" value="P:maturation of LSU-rRNA from tricistronic rRNA transcript (SSU-rRNA, 5.8S rRNA, LSU-rRNA)"/>
    <property type="evidence" value="ECO:0007669"/>
    <property type="project" value="UniProtKB-UniRule"/>
</dbReference>
<dbReference type="HAMAP" id="MF_03029">
    <property type="entry name" value="WDR12"/>
    <property type="match status" value="1"/>
</dbReference>
<dbReference type="GO" id="GO:0000466">
    <property type="term" value="P:maturation of 5.8S rRNA from tricistronic rRNA transcript (SSU-rRNA, 5.8S rRNA, LSU-rRNA)"/>
    <property type="evidence" value="ECO:0007669"/>
    <property type="project" value="UniProtKB-UniRule"/>
</dbReference>
<comment type="function">
    <text evidence="6">Required for maturation of ribosomal RNAs and formation of the large ribosomal subunit.</text>
</comment>
<dbReference type="InterPro" id="IPR012972">
    <property type="entry name" value="NLE"/>
</dbReference>